<feature type="transmembrane region" description="Helical" evidence="1">
    <location>
        <begin position="12"/>
        <end position="37"/>
    </location>
</feature>
<protein>
    <submittedName>
        <fullName evidence="2">Uncharacterized protein</fullName>
    </submittedName>
</protein>
<evidence type="ECO:0000313" key="2">
    <source>
        <dbReference type="EMBL" id="GAA2250761.1"/>
    </source>
</evidence>
<keyword evidence="1" id="KW-1133">Transmembrane helix</keyword>
<feature type="transmembrane region" description="Helical" evidence="1">
    <location>
        <begin position="195"/>
        <end position="216"/>
    </location>
</feature>
<proteinExistence type="predicted"/>
<evidence type="ECO:0000313" key="3">
    <source>
        <dbReference type="Proteomes" id="UP001500305"/>
    </source>
</evidence>
<keyword evidence="3" id="KW-1185">Reference proteome</keyword>
<feature type="transmembrane region" description="Helical" evidence="1">
    <location>
        <begin position="49"/>
        <end position="67"/>
    </location>
</feature>
<dbReference type="Proteomes" id="UP001500305">
    <property type="component" value="Unassembled WGS sequence"/>
</dbReference>
<dbReference type="EMBL" id="BAAATR010000015">
    <property type="protein sequence ID" value="GAA2250761.1"/>
    <property type="molecule type" value="Genomic_DNA"/>
</dbReference>
<organism evidence="2 3">
    <name type="scientific">Kitasatospora cystarginea</name>
    <dbReference type="NCBI Taxonomy" id="58350"/>
    <lineage>
        <taxon>Bacteria</taxon>
        <taxon>Bacillati</taxon>
        <taxon>Actinomycetota</taxon>
        <taxon>Actinomycetes</taxon>
        <taxon>Kitasatosporales</taxon>
        <taxon>Streptomycetaceae</taxon>
        <taxon>Kitasatospora</taxon>
    </lineage>
</organism>
<feature type="transmembrane region" description="Helical" evidence="1">
    <location>
        <begin position="166"/>
        <end position="183"/>
    </location>
</feature>
<keyword evidence="1" id="KW-0812">Transmembrane</keyword>
<reference evidence="2 3" key="1">
    <citation type="journal article" date="2019" name="Int. J. Syst. Evol. Microbiol.">
        <title>The Global Catalogue of Microorganisms (GCM) 10K type strain sequencing project: providing services to taxonomists for standard genome sequencing and annotation.</title>
        <authorList>
            <consortium name="The Broad Institute Genomics Platform"/>
            <consortium name="The Broad Institute Genome Sequencing Center for Infectious Disease"/>
            <person name="Wu L."/>
            <person name="Ma J."/>
        </authorList>
    </citation>
    <scope>NUCLEOTIDE SEQUENCE [LARGE SCALE GENOMIC DNA]</scope>
    <source>
        <strain evidence="2 3">JCM 7356</strain>
    </source>
</reference>
<evidence type="ECO:0000256" key="1">
    <source>
        <dbReference type="SAM" id="Phobius"/>
    </source>
</evidence>
<dbReference type="RefSeq" id="WP_344637524.1">
    <property type="nucleotide sequence ID" value="NZ_BAAATR010000015.1"/>
</dbReference>
<accession>A0ABN3E8F6</accession>
<feature type="transmembrane region" description="Helical" evidence="1">
    <location>
        <begin position="228"/>
        <end position="248"/>
    </location>
</feature>
<name>A0ABN3E8F6_9ACTN</name>
<gene>
    <name evidence="2" type="ORF">GCM10010430_37050</name>
</gene>
<feature type="transmembrane region" description="Helical" evidence="1">
    <location>
        <begin position="79"/>
        <end position="102"/>
    </location>
</feature>
<keyword evidence="1" id="KW-0472">Membrane</keyword>
<feature type="transmembrane region" description="Helical" evidence="1">
    <location>
        <begin position="114"/>
        <end position="134"/>
    </location>
</feature>
<sequence length="249" mass="25009">MRAATTPGTLSAVSLLGFAPGAYLGLLLITLGTLAGAWSVRHWPRHGMVLLPAACGVLLAMAAVDLLPHALDDARETGLPLWTVPAMVVGGCVVVPACGTLLARCDRGRRPHGVGTAAALVLHRVIEGMAVVLLPSLPVVAALVAHSAGEGLALTALLEAEGRRRLAPWLALACAGPLLGGLVTEVARLPESAQALLVAAAAGVLLRGAAAAAALARRRHLATQQGGPLAALALGAALAVTTVVVLLLH</sequence>
<comment type="caution">
    <text evidence="2">The sequence shown here is derived from an EMBL/GenBank/DDBJ whole genome shotgun (WGS) entry which is preliminary data.</text>
</comment>